<name>A0A481YTT9_9VIRU</name>
<reference evidence="1" key="1">
    <citation type="journal article" date="2019" name="MBio">
        <title>Virus Genomes from Deep Sea Sediments Expand the Ocean Megavirome and Support Independent Origins of Viral Gigantism.</title>
        <authorList>
            <person name="Backstrom D."/>
            <person name="Yutin N."/>
            <person name="Jorgensen S.L."/>
            <person name="Dharamshi J."/>
            <person name="Homa F."/>
            <person name="Zaremba-Niedwiedzka K."/>
            <person name="Spang A."/>
            <person name="Wolf Y.I."/>
            <person name="Koonin E.V."/>
            <person name="Ettema T.J."/>
        </authorList>
    </citation>
    <scope>NUCLEOTIDE SEQUENCE</scope>
</reference>
<protein>
    <submittedName>
        <fullName evidence="1">Uncharacterized protein</fullName>
    </submittedName>
</protein>
<organism evidence="1">
    <name type="scientific">Marseillevirus LCMAC101</name>
    <dbReference type="NCBI Taxonomy" id="2506602"/>
    <lineage>
        <taxon>Viruses</taxon>
        <taxon>Varidnaviria</taxon>
        <taxon>Bamfordvirae</taxon>
        <taxon>Nucleocytoviricota</taxon>
        <taxon>Megaviricetes</taxon>
        <taxon>Pimascovirales</taxon>
        <taxon>Pimascovirales incertae sedis</taxon>
        <taxon>Marseilleviridae</taxon>
    </lineage>
</organism>
<gene>
    <name evidence="1" type="ORF">LCMAC101_07800</name>
</gene>
<dbReference type="EMBL" id="MK500332">
    <property type="protein sequence ID" value="QBK86185.1"/>
    <property type="molecule type" value="Genomic_DNA"/>
</dbReference>
<proteinExistence type="predicted"/>
<evidence type="ECO:0000313" key="1">
    <source>
        <dbReference type="EMBL" id="QBK86185.1"/>
    </source>
</evidence>
<sequence length="82" mass="9368">MFKYIDKDLINQPSRKCPKKVVLIDEKGNVTFTKVSKLLLSILGYLTAASTESYVGTERKQKMDIIFDTIEKSSLSHKSLRE</sequence>
<accession>A0A481YTT9</accession>